<proteinExistence type="predicted"/>
<keyword evidence="1" id="KW-0812">Transmembrane</keyword>
<evidence type="ECO:0000313" key="4">
    <source>
        <dbReference type="Proteomes" id="UP000247233"/>
    </source>
</evidence>
<dbReference type="RefSeq" id="XP_025396678.1">
    <property type="nucleotide sequence ID" value="XM_025545492.1"/>
</dbReference>
<dbReference type="OrthoDB" id="536881at2759"/>
<keyword evidence="1" id="KW-0472">Membrane</keyword>
<dbReference type="EMBL" id="MSFL01000025">
    <property type="protein sequence ID" value="PWY73024.1"/>
    <property type="molecule type" value="Genomic_DNA"/>
</dbReference>
<keyword evidence="4" id="KW-1185">Reference proteome</keyword>
<dbReference type="STRING" id="1448321.A0A317VF77"/>
<organism evidence="3 4">
    <name type="scientific">Aspergillus heteromorphus CBS 117.55</name>
    <dbReference type="NCBI Taxonomy" id="1448321"/>
    <lineage>
        <taxon>Eukaryota</taxon>
        <taxon>Fungi</taxon>
        <taxon>Dikarya</taxon>
        <taxon>Ascomycota</taxon>
        <taxon>Pezizomycotina</taxon>
        <taxon>Eurotiomycetes</taxon>
        <taxon>Eurotiomycetidae</taxon>
        <taxon>Eurotiales</taxon>
        <taxon>Aspergillaceae</taxon>
        <taxon>Aspergillus</taxon>
        <taxon>Aspergillus subgen. Circumdati</taxon>
    </lineage>
</organism>
<accession>A0A317VF77</accession>
<evidence type="ECO:0000313" key="3">
    <source>
        <dbReference type="EMBL" id="PWY73024.1"/>
    </source>
</evidence>
<gene>
    <name evidence="3" type="ORF">BO70DRAFT_381772</name>
</gene>
<feature type="chain" id="PRO_5016345222" description="GPI-anchored cell wall organization protein Ecm33" evidence="2">
    <location>
        <begin position="23"/>
        <end position="388"/>
    </location>
</feature>
<keyword evidence="1" id="KW-1133">Transmembrane helix</keyword>
<name>A0A317VF77_9EURO</name>
<reference evidence="3 4" key="1">
    <citation type="submission" date="2016-12" db="EMBL/GenBank/DDBJ databases">
        <title>The genomes of Aspergillus section Nigri reveals drivers in fungal speciation.</title>
        <authorList>
            <consortium name="DOE Joint Genome Institute"/>
            <person name="Vesth T.C."/>
            <person name="Nybo J."/>
            <person name="Theobald S."/>
            <person name="Brandl J."/>
            <person name="Frisvad J.C."/>
            <person name="Nielsen K.F."/>
            <person name="Lyhne E.K."/>
            <person name="Kogle M.E."/>
            <person name="Kuo A."/>
            <person name="Riley R."/>
            <person name="Clum A."/>
            <person name="Nolan M."/>
            <person name="Lipzen A."/>
            <person name="Salamov A."/>
            <person name="Henrissat B."/>
            <person name="Wiebenga A."/>
            <person name="De Vries R.P."/>
            <person name="Grigoriev I.V."/>
            <person name="Mortensen U.H."/>
            <person name="Andersen M.R."/>
            <person name="Baker S.E."/>
        </authorList>
    </citation>
    <scope>NUCLEOTIDE SEQUENCE [LARGE SCALE GENOMIC DNA]</scope>
    <source>
        <strain evidence="3 4">CBS 117.55</strain>
    </source>
</reference>
<feature type="signal peptide" evidence="2">
    <location>
        <begin position="1"/>
        <end position="22"/>
    </location>
</feature>
<protein>
    <recommendedName>
        <fullName evidence="5">GPI-anchored cell wall organization protein Ecm33</fullName>
    </recommendedName>
</protein>
<keyword evidence="2" id="KW-0732">Signal</keyword>
<evidence type="ECO:0000256" key="2">
    <source>
        <dbReference type="SAM" id="SignalP"/>
    </source>
</evidence>
<evidence type="ECO:0008006" key="5">
    <source>
        <dbReference type="Google" id="ProtNLM"/>
    </source>
</evidence>
<evidence type="ECO:0000256" key="1">
    <source>
        <dbReference type="SAM" id="Phobius"/>
    </source>
</evidence>
<comment type="caution">
    <text evidence="3">The sequence shown here is derived from an EMBL/GenBank/DDBJ whole genome shotgun (WGS) entry which is preliminary data.</text>
</comment>
<feature type="transmembrane region" description="Helical" evidence="1">
    <location>
        <begin position="365"/>
        <end position="387"/>
    </location>
</feature>
<dbReference type="SUPFAM" id="SSF52058">
    <property type="entry name" value="L domain-like"/>
    <property type="match status" value="1"/>
</dbReference>
<dbReference type="AlphaFoldDB" id="A0A317VF77"/>
<dbReference type="VEuPathDB" id="FungiDB:BO70DRAFT_381772"/>
<sequence length="388" mass="40778">MKSNRQALAWGMIASSVWGAFAQECTTSGGLWNFTSQASVDLVTHNCTILNGDVTVSPSYSGSLTLNNITNITGEIYYYQNQTVDLTSVDLPDLLYAGAVDIENTPSLTRLSAPKVTEVPDGVMVVIIANSSALVEFEFPELVDTNGVILFANISSVDLTSLESTQFVSMAGTGDGIALDFPSLREVGMLDLVLSFSSFSAPLLETIGTSEGLATGDGILLWSSGDPVDISFPKLTYVAGNIQLSENINSLSVPLLTTAATTTNTSEGGMAIYPAIPFTVDFTSLANASSILLDGNISSALFPVLETVDYIEITSTLPFNCSSYDAVQARAETTAFADKWFCNSTYTNTTSTTTKATKSDAGRPVPVGVGLSGCVVAAMVGLLGLSLW</sequence>
<dbReference type="Proteomes" id="UP000247233">
    <property type="component" value="Unassembled WGS sequence"/>
</dbReference>
<dbReference type="GeneID" id="37067729"/>